<accession>A0ABU8M5M0</accession>
<evidence type="ECO:0008006" key="4">
    <source>
        <dbReference type="Google" id="ProtNLM"/>
    </source>
</evidence>
<evidence type="ECO:0000313" key="3">
    <source>
        <dbReference type="Proteomes" id="UP001369736"/>
    </source>
</evidence>
<evidence type="ECO:0000313" key="2">
    <source>
        <dbReference type="EMBL" id="MEJ2862168.1"/>
    </source>
</evidence>
<gene>
    <name evidence="2" type="ORF">WCD58_13435</name>
</gene>
<comment type="caution">
    <text evidence="2">The sequence shown here is derived from an EMBL/GenBank/DDBJ whole genome shotgun (WGS) entry which is preliminary data.</text>
</comment>
<sequence>MTDDEPEDHDNRPITVLARLVQAGLSEERARTWITNGGARVDGEPVTDPDAPAAPPSRVVLYPS</sequence>
<dbReference type="CDD" id="cd00165">
    <property type="entry name" value="S4"/>
    <property type="match status" value="1"/>
</dbReference>
<keyword evidence="3" id="KW-1185">Reference proteome</keyword>
<dbReference type="SUPFAM" id="SSF55174">
    <property type="entry name" value="Alpha-L RNA-binding motif"/>
    <property type="match status" value="1"/>
</dbReference>
<dbReference type="InterPro" id="IPR036986">
    <property type="entry name" value="S4_RNA-bd_sf"/>
</dbReference>
<dbReference type="EMBL" id="JBBEGM010000004">
    <property type="protein sequence ID" value="MEJ2862168.1"/>
    <property type="molecule type" value="Genomic_DNA"/>
</dbReference>
<name>A0ABU8M5M0_9PSEU</name>
<dbReference type="RefSeq" id="WP_337703540.1">
    <property type="nucleotide sequence ID" value="NZ_JBBEGM010000004.1"/>
</dbReference>
<feature type="region of interest" description="Disordered" evidence="1">
    <location>
        <begin position="37"/>
        <end position="64"/>
    </location>
</feature>
<protein>
    <recommendedName>
        <fullName evidence="4">RNA-binding S4 domain-containing protein</fullName>
    </recommendedName>
</protein>
<evidence type="ECO:0000256" key="1">
    <source>
        <dbReference type="SAM" id="MobiDB-lite"/>
    </source>
</evidence>
<dbReference type="Proteomes" id="UP001369736">
    <property type="component" value="Unassembled WGS sequence"/>
</dbReference>
<proteinExistence type="predicted"/>
<dbReference type="Gene3D" id="3.10.290.10">
    <property type="entry name" value="RNA-binding S4 domain"/>
    <property type="match status" value="1"/>
</dbReference>
<organism evidence="2 3">
    <name type="scientific">Actinomycetospora flava</name>
    <dbReference type="NCBI Taxonomy" id="3129232"/>
    <lineage>
        <taxon>Bacteria</taxon>
        <taxon>Bacillati</taxon>
        <taxon>Actinomycetota</taxon>
        <taxon>Actinomycetes</taxon>
        <taxon>Pseudonocardiales</taxon>
        <taxon>Pseudonocardiaceae</taxon>
        <taxon>Actinomycetospora</taxon>
    </lineage>
</organism>
<reference evidence="2 3" key="1">
    <citation type="submission" date="2024-03" db="EMBL/GenBank/DDBJ databases">
        <title>Actinomycetospora sp. OC33-EN07, a novel actinomycete isolated from wild orchid (Aerides multiflora).</title>
        <authorList>
            <person name="Suriyachadkun C."/>
        </authorList>
    </citation>
    <scope>NUCLEOTIDE SEQUENCE [LARGE SCALE GENOMIC DNA]</scope>
    <source>
        <strain evidence="2 3">OC33-EN07</strain>
    </source>
</reference>